<dbReference type="Gene3D" id="3.40.50.620">
    <property type="entry name" value="HUPs"/>
    <property type="match status" value="1"/>
</dbReference>
<dbReference type="Pfam" id="PF00733">
    <property type="entry name" value="Asn_synthase"/>
    <property type="match status" value="1"/>
</dbReference>
<dbReference type="InterPro" id="IPR001962">
    <property type="entry name" value="Asn_synthase"/>
</dbReference>
<dbReference type="SUPFAM" id="SSF56235">
    <property type="entry name" value="N-terminal nucleophile aminohydrolases (Ntn hydrolases)"/>
    <property type="match status" value="1"/>
</dbReference>
<dbReference type="Gene3D" id="3.60.20.10">
    <property type="entry name" value="Glutamine Phosphoribosylpyrophosphate, subunit 1, domain 1"/>
    <property type="match status" value="1"/>
</dbReference>
<dbReference type="GO" id="GO:0004066">
    <property type="term" value="F:asparagine synthase (glutamine-hydrolyzing) activity"/>
    <property type="evidence" value="ECO:0007669"/>
    <property type="project" value="UniProtKB-EC"/>
</dbReference>
<dbReference type="SUPFAM" id="SSF52402">
    <property type="entry name" value="Adenine nucleotide alpha hydrolases-like"/>
    <property type="match status" value="1"/>
</dbReference>
<dbReference type="RefSeq" id="WP_145844912.1">
    <property type="nucleotide sequence ID" value="NZ_CP042239.1"/>
</dbReference>
<gene>
    <name evidence="6" type="ORF">FPZ54_03175</name>
</gene>
<dbReference type="GO" id="GO:0005829">
    <property type="term" value="C:cytosol"/>
    <property type="evidence" value="ECO:0007669"/>
    <property type="project" value="TreeGrafter"/>
</dbReference>
<reference evidence="6 7" key="1">
    <citation type="submission" date="2019-07" db="EMBL/GenBank/DDBJ databases">
        <title>Sphingomonas alkalisoli sp. nov., isolated from rhizosphere soil of Suaedae salsa.</title>
        <authorList>
            <person name="Zhang H."/>
            <person name="Xu L."/>
            <person name="Zhang J.-X."/>
            <person name="Sun J.-Q."/>
        </authorList>
    </citation>
    <scope>NUCLEOTIDE SEQUENCE [LARGE SCALE GENOMIC DNA]</scope>
    <source>
        <strain evidence="6 7">XS-10</strain>
    </source>
</reference>
<dbReference type="KEGG" id="ssua:FPZ54_03175"/>
<proteinExistence type="predicted"/>
<dbReference type="GO" id="GO:0006529">
    <property type="term" value="P:asparagine biosynthetic process"/>
    <property type="evidence" value="ECO:0007669"/>
    <property type="project" value="InterPro"/>
</dbReference>
<comment type="catalytic activity">
    <reaction evidence="3">
        <text>L-aspartate + L-glutamine + ATP + H2O = L-asparagine + L-glutamate + AMP + diphosphate + H(+)</text>
        <dbReference type="Rhea" id="RHEA:12228"/>
        <dbReference type="ChEBI" id="CHEBI:15377"/>
        <dbReference type="ChEBI" id="CHEBI:15378"/>
        <dbReference type="ChEBI" id="CHEBI:29985"/>
        <dbReference type="ChEBI" id="CHEBI:29991"/>
        <dbReference type="ChEBI" id="CHEBI:30616"/>
        <dbReference type="ChEBI" id="CHEBI:33019"/>
        <dbReference type="ChEBI" id="CHEBI:58048"/>
        <dbReference type="ChEBI" id="CHEBI:58359"/>
        <dbReference type="ChEBI" id="CHEBI:456215"/>
        <dbReference type="EC" id="6.3.5.4"/>
    </reaction>
</comment>
<dbReference type="PANTHER" id="PTHR43284">
    <property type="entry name" value="ASPARAGINE SYNTHETASE (GLUTAMINE-HYDROLYZING)"/>
    <property type="match status" value="1"/>
</dbReference>
<sequence>MQVSAHHGIAVAARLDALGTPDGLSGMDVDRLDSGGGTIRIVGTIRLMAREELAEKLGLDRRAKPDDFTLVCAAWRRWGIDCPYHLTGDFSFLIWDSHQRMLFGARDPIGIKPLFYDHFGSSLVVSDSLEGLLARHPALPGIDPVAASAWLSRPFDAARCPSLRQRVALLPPAHRLVADASGCTITRYASLDDAPDVRFRRRSDYDEALRAQLAIAVADAVGADDRIGVHLSGGLDSSAIAVLAGRMDSPVQRPLAYCWQPTASPGAVEGDDQRLIRMLAEQEKLSLAAVPLRVADVLAQVAIDPVDRSLTSTLLHESAVQRLAGAGGVTALLSGWGGDQGLSYRGHGRPGPIDRLRRRLRRRPLHVARRGETRDYLAPGLVKPEAEGRSPGGQWPSARAEQIAMLTNPGLGERMASWHWAGRRYGIDYRYPLLDIRLIRLLLGLPPDLFRPGPHGRDLARRVLAPMLPRAIVSYTDKTDPTRMAANQPTIVSALQRLLPRLDTADPERATFVDRARLAADIDRLIQSGEGPTGLILRTIAFLKLKD</sequence>
<dbReference type="Pfam" id="PF13537">
    <property type="entry name" value="GATase_7"/>
    <property type="match status" value="1"/>
</dbReference>
<dbReference type="InterPro" id="IPR017932">
    <property type="entry name" value="GATase_2_dom"/>
</dbReference>
<accession>A0A518RCL6</accession>
<dbReference type="EC" id="6.3.5.4" evidence="2"/>
<evidence type="ECO:0000259" key="4">
    <source>
        <dbReference type="Pfam" id="PF00733"/>
    </source>
</evidence>
<dbReference type="InterPro" id="IPR014729">
    <property type="entry name" value="Rossmann-like_a/b/a_fold"/>
</dbReference>
<evidence type="ECO:0000256" key="1">
    <source>
        <dbReference type="ARBA" id="ARBA00005187"/>
    </source>
</evidence>
<evidence type="ECO:0000313" key="6">
    <source>
        <dbReference type="EMBL" id="QDX25121.1"/>
    </source>
</evidence>
<feature type="domain" description="Asparagine synthetase" evidence="4">
    <location>
        <begin position="209"/>
        <end position="523"/>
    </location>
</feature>
<dbReference type="OrthoDB" id="9763290at2"/>
<keyword evidence="7" id="KW-1185">Reference proteome</keyword>
<name>A0A518RCL6_9SPHN</name>
<dbReference type="EMBL" id="CP042239">
    <property type="protein sequence ID" value="QDX25121.1"/>
    <property type="molecule type" value="Genomic_DNA"/>
</dbReference>
<evidence type="ECO:0000256" key="2">
    <source>
        <dbReference type="ARBA" id="ARBA00012737"/>
    </source>
</evidence>
<feature type="domain" description="Glutamine amidotransferase type-2" evidence="5">
    <location>
        <begin position="47"/>
        <end position="133"/>
    </location>
</feature>
<evidence type="ECO:0000313" key="7">
    <source>
        <dbReference type="Proteomes" id="UP000318055"/>
    </source>
</evidence>
<dbReference type="PANTHER" id="PTHR43284:SF1">
    <property type="entry name" value="ASPARAGINE SYNTHETASE"/>
    <property type="match status" value="1"/>
</dbReference>
<dbReference type="InterPro" id="IPR051786">
    <property type="entry name" value="ASN_synthetase/amidase"/>
</dbReference>
<evidence type="ECO:0000259" key="5">
    <source>
        <dbReference type="Pfam" id="PF13537"/>
    </source>
</evidence>
<comment type="pathway">
    <text evidence="1">Amino-acid biosynthesis; L-asparagine biosynthesis; L-asparagine from L-aspartate (L-Gln route): step 1/1.</text>
</comment>
<protein>
    <recommendedName>
        <fullName evidence="2">asparagine synthase (glutamine-hydrolyzing)</fullName>
        <ecNumber evidence="2">6.3.5.4</ecNumber>
    </recommendedName>
</protein>
<evidence type="ECO:0000256" key="3">
    <source>
        <dbReference type="ARBA" id="ARBA00048741"/>
    </source>
</evidence>
<dbReference type="InterPro" id="IPR029055">
    <property type="entry name" value="Ntn_hydrolases_N"/>
</dbReference>
<dbReference type="Proteomes" id="UP000318055">
    <property type="component" value="Chromosome"/>
</dbReference>
<organism evidence="6 7">
    <name type="scientific">Sphingomonas suaedae</name>
    <dbReference type="NCBI Taxonomy" id="2599297"/>
    <lineage>
        <taxon>Bacteria</taxon>
        <taxon>Pseudomonadati</taxon>
        <taxon>Pseudomonadota</taxon>
        <taxon>Alphaproteobacteria</taxon>
        <taxon>Sphingomonadales</taxon>
        <taxon>Sphingomonadaceae</taxon>
        <taxon>Sphingomonas</taxon>
    </lineage>
</organism>
<dbReference type="AlphaFoldDB" id="A0A518RCL6"/>